<dbReference type="SUPFAM" id="SSF56672">
    <property type="entry name" value="DNA/RNA polymerases"/>
    <property type="match status" value="1"/>
</dbReference>
<keyword evidence="3" id="KW-1185">Reference proteome</keyword>
<dbReference type="PANTHER" id="PTHR19446">
    <property type="entry name" value="REVERSE TRANSCRIPTASES"/>
    <property type="match status" value="1"/>
</dbReference>
<sequence length="246" mass="27590">GPDKLGNSFYRDCHKELVPILTVLYNKRMSNGVFPESFREAYIYSITKQPRATNPLNYRPISLLNTDYKVLIKIYATRMRRCIAELVHQTQFGFVPGRNIHTAIDLVETSTMISRSLNPDGQAQVLMLDFSKAYDSVDREFMLATLAAKGLPPRLLRMIRSLHTGTTATFLDNGRISCPITVSSGIRQGCPLAPLLFIIVVDVLYDMIEKCDTFTGVLLEGQDTKFKLKVAGYADDTAKVCTILRA</sequence>
<protein>
    <submittedName>
        <fullName evidence="2">Reverse transcriptase</fullName>
    </submittedName>
</protein>
<reference evidence="3" key="1">
    <citation type="submission" date="2017-03" db="EMBL/GenBank/DDBJ databases">
        <title>Phytopthora megakarya and P. palmivora, two closely related causual agents of cacao black pod achieved similar genome size and gene model numbers by different mechanisms.</title>
        <authorList>
            <person name="Ali S."/>
            <person name="Shao J."/>
            <person name="Larry D.J."/>
            <person name="Kronmiller B."/>
            <person name="Shen D."/>
            <person name="Strem M.D."/>
            <person name="Melnick R.L."/>
            <person name="Guiltinan M.J."/>
            <person name="Tyler B.M."/>
            <person name="Meinhardt L.W."/>
            <person name="Bailey B.A."/>
        </authorList>
    </citation>
    <scope>NUCLEOTIDE SEQUENCE [LARGE SCALE GENOMIC DNA]</scope>
    <source>
        <strain evidence="3">zdho120</strain>
    </source>
</reference>
<dbReference type="PROSITE" id="PS50878">
    <property type="entry name" value="RT_POL"/>
    <property type="match status" value="1"/>
</dbReference>
<comment type="caution">
    <text evidence="2">The sequence shown here is derived from an EMBL/GenBank/DDBJ whole genome shotgun (WGS) entry which is preliminary data.</text>
</comment>
<proteinExistence type="predicted"/>
<dbReference type="EMBL" id="NBNE01006306">
    <property type="protein sequence ID" value="OWZ02233.1"/>
    <property type="molecule type" value="Genomic_DNA"/>
</dbReference>
<dbReference type="OrthoDB" id="167162at2759"/>
<evidence type="ECO:0000259" key="1">
    <source>
        <dbReference type="PROSITE" id="PS50878"/>
    </source>
</evidence>
<dbReference type="Proteomes" id="UP000198211">
    <property type="component" value="Unassembled WGS sequence"/>
</dbReference>
<dbReference type="GO" id="GO:0003964">
    <property type="term" value="F:RNA-directed DNA polymerase activity"/>
    <property type="evidence" value="ECO:0007669"/>
    <property type="project" value="UniProtKB-KW"/>
</dbReference>
<dbReference type="AlphaFoldDB" id="A0A225VA19"/>
<dbReference type="Pfam" id="PF00078">
    <property type="entry name" value="RVT_1"/>
    <property type="match status" value="1"/>
</dbReference>
<dbReference type="InterPro" id="IPR043502">
    <property type="entry name" value="DNA/RNA_pol_sf"/>
</dbReference>
<gene>
    <name evidence="2" type="ORF">PHMEG_00026240</name>
</gene>
<feature type="non-terminal residue" evidence="2">
    <location>
        <position position="1"/>
    </location>
</feature>
<organism evidence="2 3">
    <name type="scientific">Phytophthora megakarya</name>
    <dbReference type="NCBI Taxonomy" id="4795"/>
    <lineage>
        <taxon>Eukaryota</taxon>
        <taxon>Sar</taxon>
        <taxon>Stramenopiles</taxon>
        <taxon>Oomycota</taxon>
        <taxon>Peronosporomycetes</taxon>
        <taxon>Peronosporales</taxon>
        <taxon>Peronosporaceae</taxon>
        <taxon>Phytophthora</taxon>
    </lineage>
</organism>
<accession>A0A225VA19</accession>
<keyword evidence="2" id="KW-0548">Nucleotidyltransferase</keyword>
<evidence type="ECO:0000313" key="3">
    <source>
        <dbReference type="Proteomes" id="UP000198211"/>
    </source>
</evidence>
<feature type="domain" description="Reverse transcriptase" evidence="1">
    <location>
        <begin position="27"/>
        <end position="246"/>
    </location>
</feature>
<dbReference type="CDD" id="cd01650">
    <property type="entry name" value="RT_nLTR_like"/>
    <property type="match status" value="1"/>
</dbReference>
<keyword evidence="2" id="KW-0808">Transferase</keyword>
<dbReference type="InterPro" id="IPR000477">
    <property type="entry name" value="RT_dom"/>
</dbReference>
<evidence type="ECO:0000313" key="2">
    <source>
        <dbReference type="EMBL" id="OWZ02233.1"/>
    </source>
</evidence>
<keyword evidence="2" id="KW-0695">RNA-directed DNA polymerase</keyword>
<name>A0A225VA19_9STRA</name>